<dbReference type="GO" id="GO:0030151">
    <property type="term" value="F:molybdenum ion binding"/>
    <property type="evidence" value="ECO:0007669"/>
    <property type="project" value="InterPro"/>
</dbReference>
<dbReference type="STRING" id="717646.M2NAE0"/>
<dbReference type="InterPro" id="IPR005302">
    <property type="entry name" value="MoCF_Sase_C"/>
</dbReference>
<feature type="domain" description="MOSC" evidence="1">
    <location>
        <begin position="168"/>
        <end position="320"/>
    </location>
</feature>
<dbReference type="eggNOG" id="KOG2362">
    <property type="taxonomic scope" value="Eukaryota"/>
</dbReference>
<dbReference type="PANTHER" id="PTHR14237">
    <property type="entry name" value="MOLYBDOPTERIN COFACTOR SULFURASE MOSC"/>
    <property type="match status" value="1"/>
</dbReference>
<dbReference type="HOGENOM" id="CLU_028286_3_0_1"/>
<dbReference type="AlphaFoldDB" id="M2NAE0"/>
<dbReference type="PANTHER" id="PTHR14237:SF34">
    <property type="entry name" value="MOSC DOMAIN PROTEIN (AFU_ORTHOLOGUE AFUA_2G07820)"/>
    <property type="match status" value="1"/>
</dbReference>
<accession>M2NAE0</accession>
<dbReference type="RefSeq" id="XP_007677176.1">
    <property type="nucleotide sequence ID" value="XM_007678986.1"/>
</dbReference>
<gene>
    <name evidence="2" type="ORF">BAUCODRAFT_148688</name>
</gene>
<dbReference type="OMA" id="PHFPEMA"/>
<name>M2NAE0_BAUPA</name>
<organism evidence="2 3">
    <name type="scientific">Baudoinia panamericana (strain UAMH 10762)</name>
    <name type="common">Angels' share fungus</name>
    <name type="synonym">Baudoinia compniacensis (strain UAMH 10762)</name>
    <dbReference type="NCBI Taxonomy" id="717646"/>
    <lineage>
        <taxon>Eukaryota</taxon>
        <taxon>Fungi</taxon>
        <taxon>Dikarya</taxon>
        <taxon>Ascomycota</taxon>
        <taxon>Pezizomycotina</taxon>
        <taxon>Dothideomycetes</taxon>
        <taxon>Dothideomycetidae</taxon>
        <taxon>Mycosphaerellales</taxon>
        <taxon>Teratosphaeriaceae</taxon>
        <taxon>Baudoinia</taxon>
    </lineage>
</organism>
<dbReference type="GO" id="GO:0030170">
    <property type="term" value="F:pyridoxal phosphate binding"/>
    <property type="evidence" value="ECO:0007669"/>
    <property type="project" value="InterPro"/>
</dbReference>
<dbReference type="GO" id="GO:0003824">
    <property type="term" value="F:catalytic activity"/>
    <property type="evidence" value="ECO:0007669"/>
    <property type="project" value="InterPro"/>
</dbReference>
<dbReference type="SUPFAM" id="SSF141673">
    <property type="entry name" value="MOSC N-terminal domain-like"/>
    <property type="match status" value="1"/>
</dbReference>
<dbReference type="Proteomes" id="UP000011761">
    <property type="component" value="Unassembled WGS sequence"/>
</dbReference>
<protein>
    <recommendedName>
        <fullName evidence="1">MOSC domain-containing protein</fullName>
    </recommendedName>
</protein>
<dbReference type="Pfam" id="PF03473">
    <property type="entry name" value="MOSC"/>
    <property type="match status" value="1"/>
</dbReference>
<dbReference type="OrthoDB" id="17255at2759"/>
<evidence type="ECO:0000259" key="1">
    <source>
        <dbReference type="PROSITE" id="PS51340"/>
    </source>
</evidence>
<proteinExistence type="predicted"/>
<reference evidence="2 3" key="1">
    <citation type="journal article" date="2012" name="PLoS Pathog.">
        <title>Diverse lifestyles and strategies of plant pathogenesis encoded in the genomes of eighteen Dothideomycetes fungi.</title>
        <authorList>
            <person name="Ohm R.A."/>
            <person name="Feau N."/>
            <person name="Henrissat B."/>
            <person name="Schoch C.L."/>
            <person name="Horwitz B.A."/>
            <person name="Barry K.W."/>
            <person name="Condon B.J."/>
            <person name="Copeland A.C."/>
            <person name="Dhillon B."/>
            <person name="Glaser F."/>
            <person name="Hesse C.N."/>
            <person name="Kosti I."/>
            <person name="LaButti K."/>
            <person name="Lindquist E.A."/>
            <person name="Lucas S."/>
            <person name="Salamov A.A."/>
            <person name="Bradshaw R.E."/>
            <person name="Ciuffetti L."/>
            <person name="Hamelin R.C."/>
            <person name="Kema G.H.J."/>
            <person name="Lawrence C."/>
            <person name="Scott J.A."/>
            <person name="Spatafora J.W."/>
            <person name="Turgeon B.G."/>
            <person name="de Wit P.J.G.M."/>
            <person name="Zhong S."/>
            <person name="Goodwin S.B."/>
            <person name="Grigoriev I.V."/>
        </authorList>
    </citation>
    <scope>NUCLEOTIDE SEQUENCE [LARGE SCALE GENOMIC DNA]</scope>
    <source>
        <strain evidence="2 3">UAMH 10762</strain>
    </source>
</reference>
<keyword evidence="3" id="KW-1185">Reference proteome</keyword>
<dbReference type="GeneID" id="19108879"/>
<dbReference type="EMBL" id="KB445556">
    <property type="protein sequence ID" value="EMC95820.1"/>
    <property type="molecule type" value="Genomic_DNA"/>
</dbReference>
<evidence type="ECO:0000313" key="2">
    <source>
        <dbReference type="EMBL" id="EMC95820.1"/>
    </source>
</evidence>
<dbReference type="PROSITE" id="PS51340">
    <property type="entry name" value="MOSC"/>
    <property type="match status" value="1"/>
</dbReference>
<dbReference type="Pfam" id="PF03476">
    <property type="entry name" value="MOSC_N"/>
    <property type="match status" value="1"/>
</dbReference>
<dbReference type="SUPFAM" id="SSF50800">
    <property type="entry name" value="PK beta-barrel domain-like"/>
    <property type="match status" value="1"/>
</dbReference>
<sequence length="337" mass="37779">MKISGIYQYPVKGMRAIELEHAVLTKHGLPNDRRFMVLHVQDDGTFKNMAIAHYPLMSRFFPSLSMPNGDAMQGCLSILYDPPNGGETKTLDMPLKPKTDNLEVTDVTMHNSPCKAYKMGQKYDDWFSSCFGYRVVLVYLGDNLRNVLMSTSGNKQPSNGSWLNSLASKATEFVLGADMDQAGITFADCAPYLVCSAKSMEDVDRRLSEGVQMDIIKFRPNIIVSGADKPWDEDFWAELTVNGQTKIECIHNCGRCKSINIDYDTGEPGTGQTGEILKKLQSDRRVDRGVKYSPCFGRYSFLERGSEGQTIRVGDSVKVTRRNTEHTRFDWQGLSTS</sequence>
<evidence type="ECO:0000313" key="3">
    <source>
        <dbReference type="Proteomes" id="UP000011761"/>
    </source>
</evidence>
<dbReference type="KEGG" id="bcom:BAUCODRAFT_148688"/>
<dbReference type="InterPro" id="IPR005303">
    <property type="entry name" value="MOCOS_middle"/>
</dbReference>
<dbReference type="InterPro" id="IPR011037">
    <property type="entry name" value="Pyrv_Knase-like_insert_dom_sf"/>
</dbReference>